<keyword evidence="6" id="KW-0645">Protease</keyword>
<dbReference type="GO" id="GO:0004181">
    <property type="term" value="F:metallocarboxypeptidase activity"/>
    <property type="evidence" value="ECO:0007669"/>
    <property type="project" value="InterPro"/>
</dbReference>
<dbReference type="InterPro" id="IPR050821">
    <property type="entry name" value="Cytosolic_carboxypeptidase"/>
</dbReference>
<evidence type="ECO:0000259" key="5">
    <source>
        <dbReference type="PROSITE" id="PS52035"/>
    </source>
</evidence>
<comment type="similarity">
    <text evidence="2 3">Belongs to the peptidase M14 family.</text>
</comment>
<dbReference type="PANTHER" id="PTHR12756:SF11">
    <property type="entry name" value="CYTOSOLIC CARBOXYPEPTIDASE 1"/>
    <property type="match status" value="1"/>
</dbReference>
<dbReference type="PANTHER" id="PTHR12756">
    <property type="entry name" value="CYTOSOLIC CARBOXYPEPTIDASE"/>
    <property type="match status" value="1"/>
</dbReference>
<dbReference type="OrthoDB" id="10253041at2759"/>
<dbReference type="Pfam" id="PF00246">
    <property type="entry name" value="Peptidase_M14"/>
    <property type="match status" value="1"/>
</dbReference>
<proteinExistence type="inferred from homology"/>
<comment type="caution">
    <text evidence="6">The sequence shown here is derived from an EMBL/GenBank/DDBJ whole genome shotgun (WGS) entry which is preliminary data.</text>
</comment>
<keyword evidence="6" id="KW-0378">Hydrolase</keyword>
<feature type="compositionally biased region" description="Acidic residues" evidence="4">
    <location>
        <begin position="1501"/>
        <end position="1542"/>
    </location>
</feature>
<dbReference type="PROSITE" id="PS52035">
    <property type="entry name" value="PEPTIDASE_M14"/>
    <property type="match status" value="1"/>
</dbReference>
<dbReference type="GO" id="GO:0006508">
    <property type="term" value="P:proteolysis"/>
    <property type="evidence" value="ECO:0007669"/>
    <property type="project" value="InterPro"/>
</dbReference>
<feature type="region of interest" description="Disordered" evidence="4">
    <location>
        <begin position="1"/>
        <end position="59"/>
    </location>
</feature>
<evidence type="ECO:0000256" key="1">
    <source>
        <dbReference type="ARBA" id="ARBA00001947"/>
    </source>
</evidence>
<dbReference type="EMBL" id="MKKU01000096">
    <property type="protein sequence ID" value="RNF24670.1"/>
    <property type="molecule type" value="Genomic_DNA"/>
</dbReference>
<accession>A0A3R7M167</accession>
<dbReference type="EC" id="3.4.17.-" evidence="6"/>
<gene>
    <name evidence="6" type="ORF">Tco025E_02429</name>
</gene>
<feature type="domain" description="Peptidase M14" evidence="5">
    <location>
        <begin position="983"/>
        <end position="1338"/>
    </location>
</feature>
<feature type="compositionally biased region" description="Acidic residues" evidence="4">
    <location>
        <begin position="1469"/>
        <end position="1490"/>
    </location>
</feature>
<dbReference type="Gene3D" id="2.60.40.3120">
    <property type="match status" value="1"/>
</dbReference>
<feature type="compositionally biased region" description="Polar residues" evidence="4">
    <location>
        <begin position="45"/>
        <end position="58"/>
    </location>
</feature>
<name>A0A3R7M167_9TRYP</name>
<dbReference type="InterPro" id="IPR000834">
    <property type="entry name" value="Peptidase_M14"/>
</dbReference>
<dbReference type="Gene3D" id="3.40.630.10">
    <property type="entry name" value="Zn peptidases"/>
    <property type="match status" value="1"/>
</dbReference>
<organism evidence="6 7">
    <name type="scientific">Trypanosoma conorhini</name>
    <dbReference type="NCBI Taxonomy" id="83891"/>
    <lineage>
        <taxon>Eukaryota</taxon>
        <taxon>Discoba</taxon>
        <taxon>Euglenozoa</taxon>
        <taxon>Kinetoplastea</taxon>
        <taxon>Metakinetoplastina</taxon>
        <taxon>Trypanosomatida</taxon>
        <taxon>Trypanosomatidae</taxon>
        <taxon>Trypanosoma</taxon>
    </lineage>
</organism>
<dbReference type="Proteomes" id="UP000284403">
    <property type="component" value="Unassembled WGS sequence"/>
</dbReference>
<feature type="region of interest" description="Disordered" evidence="4">
    <location>
        <begin position="918"/>
        <end position="941"/>
    </location>
</feature>
<evidence type="ECO:0000256" key="4">
    <source>
        <dbReference type="SAM" id="MobiDB-lite"/>
    </source>
</evidence>
<feature type="region of interest" description="Disordered" evidence="4">
    <location>
        <begin position="1209"/>
        <end position="1229"/>
    </location>
</feature>
<evidence type="ECO:0000256" key="3">
    <source>
        <dbReference type="PROSITE-ProRule" id="PRU01379"/>
    </source>
</evidence>
<reference evidence="6 7" key="1">
    <citation type="journal article" date="2018" name="BMC Genomics">
        <title>Genomic comparison of Trypanosoma conorhini and Trypanosoma rangeli to Trypanosoma cruzi strains of high and low virulence.</title>
        <authorList>
            <person name="Bradwell K.R."/>
            <person name="Koparde V.N."/>
            <person name="Matveyev A.V."/>
            <person name="Serrano M.G."/>
            <person name="Alves J.M."/>
            <person name="Parikh H."/>
            <person name="Huang B."/>
            <person name="Lee V."/>
            <person name="Espinosa-Alvarez O."/>
            <person name="Ortiz P.A."/>
            <person name="Costa-Martins A.G."/>
            <person name="Teixeira M.M."/>
            <person name="Buck G.A."/>
        </authorList>
    </citation>
    <scope>NUCLEOTIDE SEQUENCE [LARGE SCALE GENOMIC DNA]</scope>
    <source>
        <strain evidence="6 7">025E</strain>
    </source>
</reference>
<keyword evidence="6" id="KW-0121">Carboxypeptidase</keyword>
<sequence length="1553" mass="169694">MSRAGRQESQKRPLRGNNGARPLEAKVACGDRARPPRSQPKKENTATGAPSRALNNSRGGAAPVLASRALFPSLLRMPSVKEMYSVVLAGTTGKSTDIPSAGESRLPSGDHSVIAAMFLRQLRVSCAAYTGKAPSDSGGANSTSILSSGRGSSDVLCSNAGLIFYRHLHDLHRWLFPCGTREHVRPVVVKHAWQALFSKKLRPWRVFMAILGSDMMLADENAASGFLTMLYNILRSISRPRRRRVVKMCSRLRLSQECVSILEGCEDAFAAAVRLCNCDNSTRTASVALSRERGSQDLNTRLLGANSLNSPPFALMRVVEAAAMILGLCGSENTKVLRVVRRTNALSSLLRVTELLFATLAHQLSQLMANGGNYVVADGRGAAEVACCRKGAPSNSASIYEHVLPTCDALLHLVVALYQLASLSANAEFMGERGVKLCVQLGWMLHSFLSRTIHSLRALYLPLQDHLERLALWSIELLSRLCCGVKARKRSLEAAREQGAVGMLVNFSTHPSRRAEVGLSSLNTLNALTTKDSGCREQLHGDLAELFALVRGVVFAAESTARSAAHWHKLYVSLYALFGIVTLPGEVDASPRNESTTPTLRVVPALRSLPTSAPDDPRKLSLLRVGEMTMPVSLLPIDFQPDAFSPELHKEGDWGYAADTFAFVAPDKLPWAFSDDGLPPFREIAASLFPEAEALGSCPPASAPEVLQPASSEAHVRVLKCLIERLCTSSRCIDRIVYERAPLVLSPSLQAMLEEATTPTPERVPLLSGDENRGGGGIGRPTKFEAPSLPGFLKFRSDFESGNLQRAVAIDEVEYDLVLSPDTNTNCHVQWFCFSVEDYMPGATYRFNILNMEKSSSTFNEGQRPLMLLVEDASSSPSASELPQWRRCGHDIFYYRNLYKRPARCTTTTTATMETSGMEMVNGHDGSDRGLNRGRQSSKKAKKALKTRHCKNQHEEGTSFCYTLTFSVVFPEKKGRVFLANCFPYTYTNLMADVRQWEQQGKAALGASAMVAVQQLCLTPGGLPVPIITVTAGTSLDEDAGSGEDKNPCKESGVAASRGIEERPVCIVTSRVHPGESNASWMLRGLLTFLLSDEEEAQALRSGFVWKIIPMLNPDGVVLGNHRSSLGGADLNRDYAAPNPCINPVIYSLKQLTQHMIAREQRHVALFADLHGHSRAKNFLIYGCTRRPEAPESKPAVKALVAPLSPPVEVSSSNSNLDTRRQVPPPTSSISTNSLHVERFFPFILSGLSPAFALSQCSFTVHKSKRNTGRVVMFRQFGIRMSYTLEATMMGGKDDGVFCRNNGVTPKRLPGGLFGVQQEDKASEEASKEEAKIKGAVEPWPPEVAYTTLQYENMGALLVRGLHLLRIDGEGVNAFKKEAIERAWSLLFAGASNVETTNVLNSPVMGGSYAFSTRKERRPDALRVKKEKTATATTLPMEQRRELLRALLVRPKVSSMQPMALGPVLLGSESDDEDESESSDGEGDDDDEGNQDNAPRREAVDDAESDGSDDENENDDVDVDDDDDEDEDDDDDTDDDEDEELPSSEIGGLYFLE</sequence>
<dbReference type="SUPFAM" id="SSF53187">
    <property type="entry name" value="Zn-dependent exopeptidases"/>
    <property type="match status" value="1"/>
</dbReference>
<protein>
    <submittedName>
        <fullName evidence="6">Putative zinc carboxypeptidase</fullName>
        <ecNumber evidence="6">3.4.17.-</ecNumber>
    </submittedName>
</protein>
<feature type="region of interest" description="Disordered" evidence="4">
    <location>
        <begin position="1463"/>
        <end position="1553"/>
    </location>
</feature>
<dbReference type="RefSeq" id="XP_029230517.1">
    <property type="nucleotide sequence ID" value="XM_029369355.1"/>
</dbReference>
<dbReference type="InterPro" id="IPR040626">
    <property type="entry name" value="Pepdidase_M14_N"/>
</dbReference>
<feature type="compositionally biased region" description="Basic and acidic residues" evidence="4">
    <location>
        <begin position="29"/>
        <end position="44"/>
    </location>
</feature>
<dbReference type="Pfam" id="PF18027">
    <property type="entry name" value="Pepdidase_M14_N"/>
    <property type="match status" value="1"/>
</dbReference>
<feature type="compositionally biased region" description="Basic and acidic residues" evidence="4">
    <location>
        <begin position="1"/>
        <end position="11"/>
    </location>
</feature>
<evidence type="ECO:0000313" key="6">
    <source>
        <dbReference type="EMBL" id="RNF24670.1"/>
    </source>
</evidence>
<dbReference type="GO" id="GO:0008270">
    <property type="term" value="F:zinc ion binding"/>
    <property type="evidence" value="ECO:0007669"/>
    <property type="project" value="InterPro"/>
</dbReference>
<keyword evidence="7" id="KW-1185">Reference proteome</keyword>
<evidence type="ECO:0000313" key="7">
    <source>
        <dbReference type="Proteomes" id="UP000284403"/>
    </source>
</evidence>
<feature type="active site" description="Proton donor/acceptor" evidence="3">
    <location>
        <position position="1286"/>
    </location>
</feature>
<evidence type="ECO:0000256" key="2">
    <source>
        <dbReference type="ARBA" id="ARBA00005988"/>
    </source>
</evidence>
<comment type="cofactor">
    <cofactor evidence="1">
        <name>Zn(2+)</name>
        <dbReference type="ChEBI" id="CHEBI:29105"/>
    </cofactor>
</comment>
<dbReference type="GeneID" id="40316040"/>